<keyword evidence="1" id="KW-1133">Transmembrane helix</keyword>
<feature type="non-terminal residue" evidence="2">
    <location>
        <position position="1"/>
    </location>
</feature>
<evidence type="ECO:0000256" key="1">
    <source>
        <dbReference type="SAM" id="Phobius"/>
    </source>
</evidence>
<feature type="transmembrane region" description="Helical" evidence="1">
    <location>
        <begin position="54"/>
        <end position="75"/>
    </location>
</feature>
<keyword evidence="1" id="KW-0472">Membrane</keyword>
<evidence type="ECO:0000313" key="2">
    <source>
        <dbReference type="EMBL" id="CEK99147.1"/>
    </source>
</evidence>
<dbReference type="AlphaFoldDB" id="A0A0B7C1S2"/>
<protein>
    <recommendedName>
        <fullName evidence="3">G-protein coupled receptors family 1 profile domain-containing protein</fullName>
    </recommendedName>
</protein>
<organism evidence="2">
    <name type="scientific">Arion vulgaris</name>
    <dbReference type="NCBI Taxonomy" id="1028688"/>
    <lineage>
        <taxon>Eukaryota</taxon>
        <taxon>Metazoa</taxon>
        <taxon>Spiralia</taxon>
        <taxon>Lophotrochozoa</taxon>
        <taxon>Mollusca</taxon>
        <taxon>Gastropoda</taxon>
        <taxon>Heterobranchia</taxon>
        <taxon>Euthyneura</taxon>
        <taxon>Panpulmonata</taxon>
        <taxon>Eupulmonata</taxon>
        <taxon>Stylommatophora</taxon>
        <taxon>Helicina</taxon>
        <taxon>Arionoidea</taxon>
        <taxon>Arionidae</taxon>
        <taxon>Arion</taxon>
    </lineage>
</organism>
<reference evidence="2" key="1">
    <citation type="submission" date="2014-12" db="EMBL/GenBank/DDBJ databases">
        <title>Insight into the proteome of Arion vulgaris.</title>
        <authorList>
            <person name="Aradska J."/>
            <person name="Bulat T."/>
            <person name="Smidak R."/>
            <person name="Sarate P."/>
            <person name="Gangsoo J."/>
            <person name="Sialana F."/>
            <person name="Bilban M."/>
            <person name="Lubec G."/>
        </authorList>
    </citation>
    <scope>NUCLEOTIDE SEQUENCE</scope>
    <source>
        <tissue evidence="2">Skin</tissue>
    </source>
</reference>
<feature type="non-terminal residue" evidence="2">
    <location>
        <position position="78"/>
    </location>
</feature>
<evidence type="ECO:0008006" key="3">
    <source>
        <dbReference type="Google" id="ProtNLM"/>
    </source>
</evidence>
<feature type="transmembrane region" description="Helical" evidence="1">
    <location>
        <begin position="20"/>
        <end position="42"/>
    </location>
</feature>
<proteinExistence type="predicted"/>
<accession>A0A0B7C1S2</accession>
<sequence>AYDSYRKLCCSEGDFNVKKAKLYCIAAVIVAVLVSVPTLAVFGSKKVKTSHLDVYGVTCSIDLTIAQWLIILYNACVL</sequence>
<name>A0A0B7C1S2_9EUPU</name>
<gene>
    <name evidence="2" type="primary">ORF220522</name>
</gene>
<keyword evidence="1" id="KW-0812">Transmembrane</keyword>
<dbReference type="EMBL" id="HACG01052276">
    <property type="protein sequence ID" value="CEK99147.1"/>
    <property type="molecule type" value="Transcribed_RNA"/>
</dbReference>